<dbReference type="AlphaFoldDB" id="A0A6C7EI97"/>
<dbReference type="Proteomes" id="UP000011863">
    <property type="component" value="Chromosome"/>
</dbReference>
<name>A0A6C7EI97_ILUCY</name>
<accession>A0A6C7EI97</accession>
<evidence type="ECO:0000313" key="1">
    <source>
        <dbReference type="EMBL" id="BAN04258.1"/>
    </source>
</evidence>
<dbReference type="EMBL" id="AP012057">
    <property type="protein sequence ID" value="BAN04258.1"/>
    <property type="molecule type" value="Genomic_DNA"/>
</dbReference>
<gene>
    <name evidence="1" type="ORF">YM304_39440</name>
</gene>
<dbReference type="KEGG" id="aym:YM304_39440"/>
<dbReference type="RefSeq" id="WP_015443505.1">
    <property type="nucleotide sequence ID" value="NC_020520.1"/>
</dbReference>
<organism evidence="1 2">
    <name type="scientific">Ilumatobacter coccineus (strain NBRC 103263 / KCTC 29153 / YM16-304)</name>
    <dbReference type="NCBI Taxonomy" id="1313172"/>
    <lineage>
        <taxon>Bacteria</taxon>
        <taxon>Bacillati</taxon>
        <taxon>Actinomycetota</taxon>
        <taxon>Acidimicrobiia</taxon>
        <taxon>Acidimicrobiales</taxon>
        <taxon>Ilumatobacteraceae</taxon>
        <taxon>Ilumatobacter</taxon>
    </lineage>
</organism>
<reference evidence="1 2" key="1">
    <citation type="journal article" date="2013" name="Int. J. Syst. Evol. Microbiol.">
        <title>Ilumatobacter nonamiense sp. nov. and Ilumatobacter coccineum sp. nov., isolated from seashore sand.</title>
        <authorList>
            <person name="Matsumoto A."/>
            <person name="Kasai H."/>
            <person name="Matsuo Y."/>
            <person name="Shizuri Y."/>
            <person name="Ichikawa N."/>
            <person name="Fujita N."/>
            <person name="Omura S."/>
            <person name="Takahashi Y."/>
        </authorList>
    </citation>
    <scope>NUCLEOTIDE SEQUENCE [LARGE SCALE GENOMIC DNA]</scope>
    <source>
        <strain evidence="2">NBRC 103263 / KCTC 29153 / YM16-304</strain>
    </source>
</reference>
<evidence type="ECO:0000313" key="2">
    <source>
        <dbReference type="Proteomes" id="UP000011863"/>
    </source>
</evidence>
<protein>
    <submittedName>
        <fullName evidence="1">Uncharacterized protein</fullName>
    </submittedName>
</protein>
<proteinExistence type="predicted"/>
<keyword evidence="2" id="KW-1185">Reference proteome</keyword>
<sequence>MRSNQALRREYRLAVTALVVLALVAPVLLDRDSFPLSTCPMYSGARGTHSTLVTAYGIDKDGERRGLTPTLIGASDDPLVVAGRLRAALASDRVGVRCSEIAQRVSRRPSLAEVVSIEVVSERHDTVARTRGEASLSHRDVHAICEVERA</sequence>